<keyword evidence="1" id="KW-0175">Coiled coil</keyword>
<name>A0ABN9U991_9DINO</name>
<sequence length="88" mass="10167">AEAAEQKLQVLKEEMEAKVAAAAQEQFEQKLNEEKLRHNDAKVRIEKAESEARDLSNRSNEQRRMIKELEEAMQEQQVLSARGEEDEA</sequence>
<evidence type="ECO:0000313" key="3">
    <source>
        <dbReference type="Proteomes" id="UP001189429"/>
    </source>
</evidence>
<evidence type="ECO:0000313" key="2">
    <source>
        <dbReference type="EMBL" id="CAK0855582.1"/>
    </source>
</evidence>
<gene>
    <name evidence="2" type="ORF">PCOR1329_LOCUS46278</name>
</gene>
<keyword evidence="3" id="KW-1185">Reference proteome</keyword>
<proteinExistence type="predicted"/>
<feature type="non-terminal residue" evidence="2">
    <location>
        <position position="1"/>
    </location>
</feature>
<comment type="caution">
    <text evidence="2">The sequence shown here is derived from an EMBL/GenBank/DDBJ whole genome shotgun (WGS) entry which is preliminary data.</text>
</comment>
<protein>
    <submittedName>
        <fullName evidence="2">Uncharacterized protein</fullName>
    </submittedName>
</protein>
<feature type="coiled-coil region" evidence="1">
    <location>
        <begin position="1"/>
        <end position="86"/>
    </location>
</feature>
<evidence type="ECO:0000256" key="1">
    <source>
        <dbReference type="SAM" id="Coils"/>
    </source>
</evidence>
<reference evidence="2" key="1">
    <citation type="submission" date="2023-10" db="EMBL/GenBank/DDBJ databases">
        <authorList>
            <person name="Chen Y."/>
            <person name="Shah S."/>
            <person name="Dougan E. K."/>
            <person name="Thang M."/>
            <person name="Chan C."/>
        </authorList>
    </citation>
    <scope>NUCLEOTIDE SEQUENCE [LARGE SCALE GENOMIC DNA]</scope>
</reference>
<dbReference type="EMBL" id="CAUYUJ010015566">
    <property type="protein sequence ID" value="CAK0855582.1"/>
    <property type="molecule type" value="Genomic_DNA"/>
</dbReference>
<accession>A0ABN9U991</accession>
<dbReference type="Proteomes" id="UP001189429">
    <property type="component" value="Unassembled WGS sequence"/>
</dbReference>
<organism evidence="2 3">
    <name type="scientific">Prorocentrum cordatum</name>
    <dbReference type="NCBI Taxonomy" id="2364126"/>
    <lineage>
        <taxon>Eukaryota</taxon>
        <taxon>Sar</taxon>
        <taxon>Alveolata</taxon>
        <taxon>Dinophyceae</taxon>
        <taxon>Prorocentrales</taxon>
        <taxon>Prorocentraceae</taxon>
        <taxon>Prorocentrum</taxon>
    </lineage>
</organism>